<dbReference type="EMBL" id="LOHS01000174">
    <property type="protein sequence ID" value="OAH09861.1"/>
    <property type="molecule type" value="Genomic_DNA"/>
</dbReference>
<dbReference type="OrthoDB" id="5147666at2"/>
<proteinExistence type="predicted"/>
<keyword evidence="3" id="KW-1185">Reference proteome</keyword>
<name>A0A177HG16_9ACTN</name>
<comment type="caution">
    <text evidence="2">The sequence shown here is derived from an EMBL/GenBank/DDBJ whole genome shotgun (WGS) entry which is preliminary data.</text>
</comment>
<reference evidence="2 3" key="1">
    <citation type="submission" date="2015-12" db="EMBL/GenBank/DDBJ databases">
        <title>Genome sequence of Streptomyces sp. G25.</title>
        <authorList>
            <person name="Poehlein A."/>
            <person name="Roettig A."/>
            <person name="Hiessl S."/>
            <person name="Hauschild P."/>
            <person name="Schauer J."/>
            <person name="Madkour M.H."/>
            <person name="Al-Ansari A.M."/>
            <person name="Almakishah N.H."/>
            <person name="Steinbuechel A."/>
            <person name="Daniel R."/>
        </authorList>
    </citation>
    <scope>NUCLEOTIDE SEQUENCE [LARGE SCALE GENOMIC DNA]</scope>
    <source>
        <strain evidence="3">G25(2015)</strain>
    </source>
</reference>
<evidence type="ECO:0008006" key="4">
    <source>
        <dbReference type="Google" id="ProtNLM"/>
    </source>
</evidence>
<evidence type="ECO:0000256" key="1">
    <source>
        <dbReference type="SAM" id="MobiDB-lite"/>
    </source>
</evidence>
<evidence type="ECO:0000313" key="3">
    <source>
        <dbReference type="Proteomes" id="UP000077381"/>
    </source>
</evidence>
<evidence type="ECO:0000313" key="2">
    <source>
        <dbReference type="EMBL" id="OAH09861.1"/>
    </source>
</evidence>
<sequence>MLWTLIGVGSAAVVTVLPGVAAPVASHAVVRVAQPPGALSITVPASVHLGAALPGSSMSRQLGTVQVSDTRGVRNAVWTATVAATDFTTPGGGAARQISRNQVSYWSGPATKTTGPGARVPGQATSAQAQSLSVPRTAFAKTSGSGNNTTSWQPTLMVALPATAVGGTYTGTVTHSVA</sequence>
<protein>
    <recommendedName>
        <fullName evidence="4">WxL domain-containing protein</fullName>
    </recommendedName>
</protein>
<dbReference type="AlphaFoldDB" id="A0A177HG16"/>
<feature type="compositionally biased region" description="Polar residues" evidence="1">
    <location>
        <begin position="123"/>
        <end position="134"/>
    </location>
</feature>
<dbReference type="PATRIC" id="fig|1716141.3.peg.7255"/>
<organism evidence="2 3">
    <name type="scientific">Streptomyces jeddahensis</name>
    <dbReference type="NCBI Taxonomy" id="1716141"/>
    <lineage>
        <taxon>Bacteria</taxon>
        <taxon>Bacillati</taxon>
        <taxon>Actinomycetota</taxon>
        <taxon>Actinomycetes</taxon>
        <taxon>Kitasatosporales</taxon>
        <taxon>Streptomycetaceae</taxon>
        <taxon>Streptomyces</taxon>
    </lineage>
</organism>
<dbReference type="Proteomes" id="UP000077381">
    <property type="component" value="Unassembled WGS sequence"/>
</dbReference>
<gene>
    <name evidence="2" type="ORF">STSP_68600</name>
</gene>
<dbReference type="STRING" id="1716141.STSP_68600"/>
<accession>A0A177HG16</accession>
<feature type="region of interest" description="Disordered" evidence="1">
    <location>
        <begin position="111"/>
        <end position="134"/>
    </location>
</feature>